<proteinExistence type="predicted"/>
<dbReference type="InterPro" id="IPR042150">
    <property type="entry name" value="MmRce1-like"/>
</dbReference>
<feature type="transmembrane region" description="Helical" evidence="1">
    <location>
        <begin position="194"/>
        <end position="217"/>
    </location>
</feature>
<organism evidence="3 4">
    <name type="scientific">Pseudobutyrivibrio xylanivorans</name>
    <dbReference type="NCBI Taxonomy" id="185007"/>
    <lineage>
        <taxon>Bacteria</taxon>
        <taxon>Bacillati</taxon>
        <taxon>Bacillota</taxon>
        <taxon>Clostridia</taxon>
        <taxon>Lachnospirales</taxon>
        <taxon>Lachnospiraceae</taxon>
        <taxon>Pseudobutyrivibrio</taxon>
    </lineage>
</organism>
<keyword evidence="3" id="KW-0645">Protease</keyword>
<feature type="transmembrane region" description="Helical" evidence="1">
    <location>
        <begin position="164"/>
        <end position="188"/>
    </location>
</feature>
<evidence type="ECO:0000313" key="4">
    <source>
        <dbReference type="Proteomes" id="UP000199428"/>
    </source>
</evidence>
<evidence type="ECO:0000313" key="3">
    <source>
        <dbReference type="EMBL" id="SCZ79532.1"/>
    </source>
</evidence>
<dbReference type="AlphaFoldDB" id="A0A1G5RZK9"/>
<accession>A0A1G5RZK9</accession>
<gene>
    <name evidence="3" type="ORF">SAMN02910350_01827</name>
</gene>
<keyword evidence="1" id="KW-0812">Transmembrane</keyword>
<feature type="transmembrane region" description="Helical" evidence="1">
    <location>
        <begin position="123"/>
        <end position="144"/>
    </location>
</feature>
<dbReference type="InterPro" id="IPR003675">
    <property type="entry name" value="Rce1/LyrA-like_dom"/>
</dbReference>
<keyword evidence="3" id="KW-0378">Hydrolase</keyword>
<dbReference type="PANTHER" id="PTHR35797:SF1">
    <property type="entry name" value="PROTEASE"/>
    <property type="match status" value="1"/>
</dbReference>
<dbReference type="Pfam" id="PF02517">
    <property type="entry name" value="Rce1-like"/>
    <property type="match status" value="1"/>
</dbReference>
<evidence type="ECO:0000256" key="1">
    <source>
        <dbReference type="SAM" id="Phobius"/>
    </source>
</evidence>
<dbReference type="GO" id="GO:0006508">
    <property type="term" value="P:proteolysis"/>
    <property type="evidence" value="ECO:0007669"/>
    <property type="project" value="UniProtKB-KW"/>
</dbReference>
<feature type="domain" description="CAAX prenyl protease 2/Lysostaphin resistance protein A-like" evidence="2">
    <location>
        <begin position="132"/>
        <end position="234"/>
    </location>
</feature>
<name>A0A1G5RZK9_PSEXY</name>
<protein>
    <submittedName>
        <fullName evidence="3">CAAX protease self-immunity</fullName>
    </submittedName>
</protein>
<evidence type="ECO:0000259" key="2">
    <source>
        <dbReference type="Pfam" id="PF02517"/>
    </source>
</evidence>
<dbReference type="RefSeq" id="WP_090162922.1">
    <property type="nucleotide sequence ID" value="NZ_FMWK01000009.1"/>
</dbReference>
<dbReference type="GO" id="GO:0080120">
    <property type="term" value="P:CAAX-box protein maturation"/>
    <property type="evidence" value="ECO:0007669"/>
    <property type="project" value="UniProtKB-ARBA"/>
</dbReference>
<dbReference type="Proteomes" id="UP000199428">
    <property type="component" value="Unassembled WGS sequence"/>
</dbReference>
<feature type="transmembrane region" description="Helical" evidence="1">
    <location>
        <begin position="41"/>
        <end position="63"/>
    </location>
</feature>
<reference evidence="3 4" key="1">
    <citation type="submission" date="2016-10" db="EMBL/GenBank/DDBJ databases">
        <authorList>
            <person name="de Groot N.N."/>
        </authorList>
    </citation>
    <scope>NUCLEOTIDE SEQUENCE [LARGE SCALE GENOMIC DNA]</scope>
    <source>
        <strain evidence="3 4">DSM 10317</strain>
    </source>
</reference>
<keyword evidence="1" id="KW-1133">Transmembrane helix</keyword>
<feature type="transmembrane region" description="Helical" evidence="1">
    <location>
        <begin position="258"/>
        <end position="278"/>
    </location>
</feature>
<dbReference type="GO" id="GO:0004175">
    <property type="term" value="F:endopeptidase activity"/>
    <property type="evidence" value="ECO:0007669"/>
    <property type="project" value="UniProtKB-ARBA"/>
</dbReference>
<sequence>MSKDFLTGKKYGRKAVIVFFTMVILFSGVCETLYCMGGSEWLVAILMWIPAISAIVASLVSIAESGERYSFKNHRSLIGIRFSHIKYILMGVFIPFVYLFIPYRVYWTMHPENYAYNGVAFSLILKDLALYTVISVLVSLLTALGEEIGWRGFMLPALLERIGVIKAFAIVGLFWCLWHFPLLIWGGYMEGASLLYSLIAFLLCIFPVSIIAAILTIKSQSVWPAAFLHAAHNAYDQAVFAGLTGGNDKMYYVSETGCITIICAWAIAIIMLCLYKPWKDEKC</sequence>
<dbReference type="EMBL" id="FMWK01000009">
    <property type="protein sequence ID" value="SCZ79532.1"/>
    <property type="molecule type" value="Genomic_DNA"/>
</dbReference>
<keyword evidence="1" id="KW-0472">Membrane</keyword>
<dbReference type="PANTHER" id="PTHR35797">
    <property type="entry name" value="PROTEASE-RELATED"/>
    <property type="match status" value="1"/>
</dbReference>
<feature type="transmembrane region" description="Helical" evidence="1">
    <location>
        <begin position="84"/>
        <end position="103"/>
    </location>
</feature>
<feature type="transmembrane region" description="Helical" evidence="1">
    <location>
        <begin position="12"/>
        <end position="29"/>
    </location>
</feature>